<evidence type="ECO:0000313" key="1">
    <source>
        <dbReference type="EMBL" id="RNA32536.1"/>
    </source>
</evidence>
<dbReference type="AlphaFoldDB" id="A0A3M7S9N7"/>
<dbReference type="EMBL" id="REGN01001785">
    <property type="protein sequence ID" value="RNA32536.1"/>
    <property type="molecule type" value="Genomic_DNA"/>
</dbReference>
<gene>
    <name evidence="1" type="ORF">BpHYR1_024968</name>
</gene>
<sequence length="115" mass="12998">MESRAQHILIQNPLLYSSTSLTTNETERFSHIATYLLVNSKSRFETLNSELQRCFISSTIEIVAEEMNKKIVASKDLRQHAHFVLSRQLSIQLHPSINVGSVFKGTPSRGILLAE</sequence>
<reference evidence="1 2" key="1">
    <citation type="journal article" date="2018" name="Sci. Rep.">
        <title>Genomic signatures of local adaptation to the degree of environmental predictability in rotifers.</title>
        <authorList>
            <person name="Franch-Gras L."/>
            <person name="Hahn C."/>
            <person name="Garcia-Roger E.M."/>
            <person name="Carmona M.J."/>
            <person name="Serra M."/>
            <person name="Gomez A."/>
        </authorList>
    </citation>
    <scope>NUCLEOTIDE SEQUENCE [LARGE SCALE GENOMIC DNA]</scope>
    <source>
        <strain evidence="1">HYR1</strain>
    </source>
</reference>
<proteinExistence type="predicted"/>
<evidence type="ECO:0000313" key="2">
    <source>
        <dbReference type="Proteomes" id="UP000276133"/>
    </source>
</evidence>
<organism evidence="1 2">
    <name type="scientific">Brachionus plicatilis</name>
    <name type="common">Marine rotifer</name>
    <name type="synonym">Brachionus muelleri</name>
    <dbReference type="NCBI Taxonomy" id="10195"/>
    <lineage>
        <taxon>Eukaryota</taxon>
        <taxon>Metazoa</taxon>
        <taxon>Spiralia</taxon>
        <taxon>Gnathifera</taxon>
        <taxon>Rotifera</taxon>
        <taxon>Eurotatoria</taxon>
        <taxon>Monogononta</taxon>
        <taxon>Pseudotrocha</taxon>
        <taxon>Ploima</taxon>
        <taxon>Brachionidae</taxon>
        <taxon>Brachionus</taxon>
    </lineage>
</organism>
<comment type="caution">
    <text evidence="1">The sequence shown here is derived from an EMBL/GenBank/DDBJ whole genome shotgun (WGS) entry which is preliminary data.</text>
</comment>
<protein>
    <submittedName>
        <fullName evidence="1">Uncharacterized protein</fullName>
    </submittedName>
</protein>
<dbReference type="Proteomes" id="UP000276133">
    <property type="component" value="Unassembled WGS sequence"/>
</dbReference>
<keyword evidence="2" id="KW-1185">Reference proteome</keyword>
<name>A0A3M7S9N7_BRAPC</name>
<accession>A0A3M7S9N7</accession>